<dbReference type="PANTHER" id="PTHR43527">
    <property type="entry name" value="4-DIPHOSPHOCYTIDYL-2-C-METHYL-D-ERYTHRITOL KINASE, CHLOROPLASTIC"/>
    <property type="match status" value="1"/>
</dbReference>
<dbReference type="Gene3D" id="3.30.70.890">
    <property type="entry name" value="GHMP kinase, C-terminal domain"/>
    <property type="match status" value="1"/>
</dbReference>
<comment type="catalytic activity">
    <reaction evidence="10">
        <text>4-CDP-2-C-methyl-D-erythritol + ATP = 4-CDP-2-C-methyl-D-erythritol 2-phosphate + ADP + H(+)</text>
        <dbReference type="Rhea" id="RHEA:18437"/>
        <dbReference type="ChEBI" id="CHEBI:15378"/>
        <dbReference type="ChEBI" id="CHEBI:30616"/>
        <dbReference type="ChEBI" id="CHEBI:57823"/>
        <dbReference type="ChEBI" id="CHEBI:57919"/>
        <dbReference type="ChEBI" id="CHEBI:456216"/>
        <dbReference type="EC" id="2.7.1.148"/>
    </reaction>
</comment>
<dbReference type="HAMAP" id="MF_00061">
    <property type="entry name" value="IspE"/>
    <property type="match status" value="1"/>
</dbReference>
<organism evidence="13 14">
    <name type="scientific">Octadecabacter arcticus 238</name>
    <dbReference type="NCBI Taxonomy" id="391616"/>
    <lineage>
        <taxon>Bacteria</taxon>
        <taxon>Pseudomonadati</taxon>
        <taxon>Pseudomonadota</taxon>
        <taxon>Alphaproteobacteria</taxon>
        <taxon>Rhodobacterales</taxon>
        <taxon>Roseobacteraceae</taxon>
        <taxon>Octadecabacter</taxon>
    </lineage>
</organism>
<dbReference type="KEGG" id="oar:OA238_c37810"/>
<gene>
    <name evidence="10 13" type="primary">ispE</name>
    <name evidence="13" type="ORF">OA238_c37810</name>
</gene>
<evidence type="ECO:0000259" key="12">
    <source>
        <dbReference type="Pfam" id="PF08544"/>
    </source>
</evidence>
<dbReference type="SUPFAM" id="SSF55060">
    <property type="entry name" value="GHMP Kinase, C-terminal domain"/>
    <property type="match status" value="1"/>
</dbReference>
<evidence type="ECO:0000256" key="1">
    <source>
        <dbReference type="ARBA" id="ARBA00009684"/>
    </source>
</evidence>
<dbReference type="SUPFAM" id="SSF54211">
    <property type="entry name" value="Ribosomal protein S5 domain 2-like"/>
    <property type="match status" value="1"/>
</dbReference>
<evidence type="ECO:0000256" key="8">
    <source>
        <dbReference type="ARBA" id="ARBA00023229"/>
    </source>
</evidence>
<dbReference type="Pfam" id="PF08544">
    <property type="entry name" value="GHMP_kinases_C"/>
    <property type="match status" value="1"/>
</dbReference>
<keyword evidence="4 10" id="KW-0808">Transferase</keyword>
<dbReference type="EMBL" id="CP003742">
    <property type="protein sequence ID" value="AGI73730.1"/>
    <property type="molecule type" value="Genomic_DNA"/>
</dbReference>
<dbReference type="STRING" id="391616.OA238_c37810"/>
<dbReference type="PIRSF" id="PIRSF010376">
    <property type="entry name" value="IspE"/>
    <property type="match status" value="1"/>
</dbReference>
<dbReference type="InterPro" id="IPR020568">
    <property type="entry name" value="Ribosomal_Su5_D2-typ_SF"/>
</dbReference>
<dbReference type="InterPro" id="IPR036554">
    <property type="entry name" value="GHMP_kinase_C_sf"/>
</dbReference>
<reference evidence="13 14" key="1">
    <citation type="journal article" date="2013" name="PLoS ONE">
        <title>Poles Apart: Arctic and Antarctic Octadecabacter strains Share High Genome Plasticity and a New Type of Xanthorhodopsin.</title>
        <authorList>
            <person name="Vollmers J."/>
            <person name="Voget S."/>
            <person name="Dietrich S."/>
            <person name="Gollnow K."/>
            <person name="Smits M."/>
            <person name="Meyer K."/>
            <person name="Brinkhoff T."/>
            <person name="Simon M."/>
            <person name="Daniel R."/>
        </authorList>
    </citation>
    <scope>NUCLEOTIDE SEQUENCE [LARGE SCALE GENOMIC DNA]</scope>
    <source>
        <strain evidence="13 14">238</strain>
    </source>
</reference>
<evidence type="ECO:0000256" key="6">
    <source>
        <dbReference type="ARBA" id="ARBA00022777"/>
    </source>
</evidence>
<name>M9RV40_9RHOB</name>
<feature type="active site" evidence="10">
    <location>
        <position position="15"/>
    </location>
</feature>
<dbReference type="NCBIfam" id="TIGR00154">
    <property type="entry name" value="ispE"/>
    <property type="match status" value="1"/>
</dbReference>
<evidence type="ECO:0000256" key="7">
    <source>
        <dbReference type="ARBA" id="ARBA00022840"/>
    </source>
</evidence>
<evidence type="ECO:0000256" key="9">
    <source>
        <dbReference type="ARBA" id="ARBA00032554"/>
    </source>
</evidence>
<dbReference type="NCBIfam" id="NF011202">
    <property type="entry name" value="PRK14608.1"/>
    <property type="match status" value="1"/>
</dbReference>
<keyword evidence="14" id="KW-1185">Reference proteome</keyword>
<comment type="function">
    <text evidence="10">Catalyzes the phosphorylation of the position 2 hydroxy group of 4-diphosphocytidyl-2C-methyl-D-erythritol.</text>
</comment>
<evidence type="ECO:0000256" key="3">
    <source>
        <dbReference type="ARBA" id="ARBA00017473"/>
    </source>
</evidence>
<feature type="active site" evidence="10">
    <location>
        <position position="135"/>
    </location>
</feature>
<dbReference type="GO" id="GO:0016114">
    <property type="term" value="P:terpenoid biosynthetic process"/>
    <property type="evidence" value="ECO:0007669"/>
    <property type="project" value="UniProtKB-UniRule"/>
</dbReference>
<dbReference type="GO" id="GO:0050515">
    <property type="term" value="F:4-(cytidine 5'-diphospho)-2-C-methyl-D-erythritol kinase activity"/>
    <property type="evidence" value="ECO:0007669"/>
    <property type="project" value="UniProtKB-UniRule"/>
</dbReference>
<dbReference type="InterPro" id="IPR004424">
    <property type="entry name" value="IspE"/>
</dbReference>
<dbReference type="Proteomes" id="UP000004688">
    <property type="component" value="Chromosome"/>
</dbReference>
<keyword evidence="6 10" id="KW-0418">Kinase</keyword>
<dbReference type="EC" id="2.7.1.148" evidence="2 10"/>
<evidence type="ECO:0000259" key="11">
    <source>
        <dbReference type="Pfam" id="PF00288"/>
    </source>
</evidence>
<proteinExistence type="inferred from homology"/>
<dbReference type="OrthoDB" id="9809438at2"/>
<evidence type="ECO:0000256" key="2">
    <source>
        <dbReference type="ARBA" id="ARBA00012052"/>
    </source>
</evidence>
<protein>
    <recommendedName>
        <fullName evidence="3 10">4-diphosphocytidyl-2-C-methyl-D-erythritol kinase</fullName>
        <shortName evidence="10">CMK</shortName>
        <ecNumber evidence="2 10">2.7.1.148</ecNumber>
    </recommendedName>
    <alternativeName>
        <fullName evidence="9 10">4-(cytidine-5'-diphospho)-2-C-methyl-D-erythritol kinase</fullName>
    </alternativeName>
</protein>
<feature type="binding site" evidence="10">
    <location>
        <begin position="96"/>
        <end position="106"/>
    </location>
    <ligand>
        <name>ATP</name>
        <dbReference type="ChEBI" id="CHEBI:30616"/>
    </ligand>
</feature>
<feature type="domain" description="GHMP kinase N-terminal" evidence="11">
    <location>
        <begin position="72"/>
        <end position="137"/>
    </location>
</feature>
<dbReference type="InterPro" id="IPR013750">
    <property type="entry name" value="GHMP_kinase_C_dom"/>
</dbReference>
<evidence type="ECO:0000313" key="13">
    <source>
        <dbReference type="EMBL" id="AGI73730.1"/>
    </source>
</evidence>
<dbReference type="AlphaFoldDB" id="M9RV40"/>
<keyword evidence="7 10" id="KW-0067">ATP-binding</keyword>
<keyword evidence="8 10" id="KW-0414">Isoprene biosynthesis</keyword>
<dbReference type="Pfam" id="PF00288">
    <property type="entry name" value="GHMP_kinases_N"/>
    <property type="match status" value="1"/>
</dbReference>
<dbReference type="GO" id="GO:0005524">
    <property type="term" value="F:ATP binding"/>
    <property type="evidence" value="ECO:0007669"/>
    <property type="project" value="UniProtKB-UniRule"/>
</dbReference>
<evidence type="ECO:0000256" key="10">
    <source>
        <dbReference type="HAMAP-Rule" id="MF_00061"/>
    </source>
</evidence>
<evidence type="ECO:0000256" key="5">
    <source>
        <dbReference type="ARBA" id="ARBA00022741"/>
    </source>
</evidence>
<comment type="pathway">
    <text evidence="10">Isoprenoid biosynthesis; isopentenyl diphosphate biosynthesis via DXP pathway; isopentenyl diphosphate from 1-deoxy-D-xylulose 5-phosphate: step 3/6.</text>
</comment>
<comment type="similarity">
    <text evidence="1 10">Belongs to the GHMP kinase family. IspE subfamily.</text>
</comment>
<keyword evidence="5 10" id="KW-0547">Nucleotide-binding</keyword>
<evidence type="ECO:0000256" key="4">
    <source>
        <dbReference type="ARBA" id="ARBA00022679"/>
    </source>
</evidence>
<dbReference type="InterPro" id="IPR014721">
    <property type="entry name" value="Ribsml_uS5_D2-typ_fold_subgr"/>
</dbReference>
<dbReference type="HOGENOM" id="CLU_053057_1_0_5"/>
<dbReference type="InterPro" id="IPR006204">
    <property type="entry name" value="GHMP_kinase_N_dom"/>
</dbReference>
<dbReference type="UniPathway" id="UPA00056">
    <property type="reaction ID" value="UER00094"/>
</dbReference>
<evidence type="ECO:0000313" key="14">
    <source>
        <dbReference type="Proteomes" id="UP000004688"/>
    </source>
</evidence>
<accession>M9RV40</accession>
<dbReference type="PANTHER" id="PTHR43527:SF2">
    <property type="entry name" value="4-DIPHOSPHOCYTIDYL-2-C-METHYL-D-ERYTHRITOL KINASE, CHLOROPLASTIC"/>
    <property type="match status" value="1"/>
</dbReference>
<dbReference type="Gene3D" id="3.30.230.10">
    <property type="match status" value="1"/>
</dbReference>
<feature type="domain" description="GHMP kinase C-terminal" evidence="12">
    <location>
        <begin position="210"/>
        <end position="268"/>
    </location>
</feature>
<sequence length="285" mass="29434">MTTTKGAFCEPAPAKVNLTLHVTGQRADGYHLLDSLVMFTALGDVVTVAAAERLTLTIDGPFSAGLTADNDNLVMRAARSFGVTNGAAITLTKNLPVASGIGGGSADAAAALRALSRLWGLPIPDSATILKLGADVPVCMTSELSRMHGIGDRIDTLGPAPMLDILLVNPNVAVSTAQVFGGLASKSNAPMAADMPDPRDRDDWVTWLLAQRNDLETPARIAAPTIDDVLGSLSAQVGSTLARMSGSGATCFALFKDGTSRDAAAATLRLSHPTWWIAETGAAPT</sequence>
<dbReference type="eggNOG" id="COG1947">
    <property type="taxonomic scope" value="Bacteria"/>
</dbReference>
<dbReference type="RefSeq" id="WP_015496717.1">
    <property type="nucleotide sequence ID" value="NC_020908.1"/>
</dbReference>
<dbReference type="GO" id="GO:0019288">
    <property type="term" value="P:isopentenyl diphosphate biosynthetic process, methylerythritol 4-phosphate pathway"/>
    <property type="evidence" value="ECO:0007669"/>
    <property type="project" value="UniProtKB-UniRule"/>
</dbReference>